<evidence type="ECO:0000313" key="1">
    <source>
        <dbReference type="EMBL" id="ARM71031.1"/>
    </source>
</evidence>
<dbReference type="EMBL" id="KY612839">
    <property type="protein sequence ID" value="ARM71031.1"/>
    <property type="molecule type" value="Genomic_DNA"/>
</dbReference>
<sequence length="63" mass="7516">MRLITGYRYNERLTMYKYKPTGYKASGYMHDIDPPFNRVFGKIPLSYMDGAKKMWKRGVRVCD</sequence>
<accession>A0A1W6JUT5</accession>
<dbReference type="Proteomes" id="UP000225564">
    <property type="component" value="Segment"/>
</dbReference>
<evidence type="ECO:0000313" key="2">
    <source>
        <dbReference type="Proteomes" id="UP000225564"/>
    </source>
</evidence>
<organism evidence="1 2">
    <name type="scientific">Vibrio phage pVco-5</name>
    <dbReference type="NCBI Taxonomy" id="1965485"/>
    <lineage>
        <taxon>Viruses</taxon>
        <taxon>Duplodnaviria</taxon>
        <taxon>Heunggongvirae</taxon>
        <taxon>Uroviricota</taxon>
        <taxon>Caudoviricetes</taxon>
        <taxon>Schitoviridae</taxon>
        <taxon>Vicoquintavirus</taxon>
        <taxon>Vicoquintavirus Pvco5</taxon>
    </lineage>
</organism>
<reference evidence="1 2" key="1">
    <citation type="submission" date="2017-02" db="EMBL/GenBank/DDBJ databases">
        <title>Comeplete genome sequence of Bacteriophage pVco-5, that infects Vibrio corallilyticus.</title>
        <authorList>
            <person name="Kim H.J."/>
            <person name="Park S.C."/>
        </authorList>
    </citation>
    <scope>NUCLEOTIDE SEQUENCE [LARGE SCALE GENOMIC DNA]</scope>
</reference>
<keyword evidence="2" id="KW-1185">Reference proteome</keyword>
<name>A0A1W6JUT5_9CAUD</name>
<proteinExistence type="predicted"/>
<protein>
    <submittedName>
        <fullName evidence="1">Uncharacterized protein</fullName>
    </submittedName>
</protein>
<gene>
    <name evidence="1" type="ORF">pVco5_043</name>
</gene>